<evidence type="ECO:0000256" key="11">
    <source>
        <dbReference type="HAMAP-Rule" id="MF_01438"/>
    </source>
</evidence>
<accession>A0A174IGF2</accession>
<dbReference type="InterPro" id="IPR003390">
    <property type="entry name" value="DNA_integrity_scan_DisA_N"/>
</dbReference>
<dbReference type="InterPro" id="IPR038331">
    <property type="entry name" value="DisA_sf"/>
</dbReference>
<dbReference type="InterPro" id="IPR023763">
    <property type="entry name" value="DNA_integrity_scanning_protein"/>
</dbReference>
<evidence type="ECO:0000256" key="5">
    <source>
        <dbReference type="ARBA" id="ARBA00022741"/>
    </source>
</evidence>
<evidence type="ECO:0000256" key="6">
    <source>
        <dbReference type="ARBA" id="ARBA00022763"/>
    </source>
</evidence>
<keyword evidence="7 11" id="KW-0067">ATP-binding</keyword>
<comment type="subunit">
    <text evidence="11">Homooctamer.</text>
</comment>
<dbReference type="GO" id="GO:0005524">
    <property type="term" value="F:ATP binding"/>
    <property type="evidence" value="ECO:0007669"/>
    <property type="project" value="UniProtKB-UniRule"/>
</dbReference>
<evidence type="ECO:0000256" key="8">
    <source>
        <dbReference type="ARBA" id="ARBA00022842"/>
    </source>
</evidence>
<evidence type="ECO:0000313" key="13">
    <source>
        <dbReference type="EMBL" id="CUO86273.1"/>
    </source>
</evidence>
<protein>
    <recommendedName>
        <fullName evidence="11">DNA integrity scanning protein DisA</fullName>
    </recommendedName>
    <alternativeName>
        <fullName evidence="11">Cyclic di-AMP synthase</fullName>
        <shortName evidence="11">c-di-AMP synthase</shortName>
    </alternativeName>
    <alternativeName>
        <fullName evidence="11">Diadenylate cyclase</fullName>
        <ecNumber evidence="11">2.7.7.85</ecNumber>
    </alternativeName>
</protein>
<dbReference type="AlphaFoldDB" id="A0A174IGF2"/>
<dbReference type="PROSITE" id="PS51794">
    <property type="entry name" value="DAC"/>
    <property type="match status" value="1"/>
</dbReference>
<dbReference type="Pfam" id="PF02457">
    <property type="entry name" value="DAC"/>
    <property type="match status" value="1"/>
</dbReference>
<keyword evidence="8 11" id="KW-0460">Magnesium</keyword>
<reference evidence="13 14" key="1">
    <citation type="submission" date="2015-09" db="EMBL/GenBank/DDBJ databases">
        <authorList>
            <consortium name="Pathogen Informatics"/>
        </authorList>
    </citation>
    <scope>NUCLEOTIDE SEQUENCE [LARGE SCALE GENOMIC DNA]</scope>
    <source>
        <strain evidence="13 14">2789STDY5834856</strain>
    </source>
</reference>
<keyword evidence="9 11" id="KW-0238">DNA-binding</keyword>
<dbReference type="InterPro" id="IPR018906">
    <property type="entry name" value="DNA_integrity_scan_DisA_link"/>
</dbReference>
<keyword evidence="10 11" id="KW-0234">DNA repair</keyword>
<dbReference type="HAMAP" id="MF_01438">
    <property type="entry name" value="DisA"/>
    <property type="match status" value="1"/>
</dbReference>
<feature type="domain" description="DAC" evidence="12">
    <location>
        <begin position="6"/>
        <end position="144"/>
    </location>
</feature>
<comment type="function">
    <text evidence="11">Participates in a DNA-damage check-point that is active prior to asymmetric division when DNA is damaged. DisA forms globular foci that rapidly scan along the chromosomes during sporulation, searching for lesions. When a lesion is present, DisA pauses at the lesion site. This triggers a cellular response that culminates in a temporary block in sporulation initiation.</text>
</comment>
<feature type="binding site" evidence="11">
    <location>
        <begin position="104"/>
        <end position="108"/>
    </location>
    <ligand>
        <name>ATP</name>
        <dbReference type="ChEBI" id="CHEBI:30616"/>
    </ligand>
</feature>
<dbReference type="SUPFAM" id="SSF47781">
    <property type="entry name" value="RuvA domain 2-like"/>
    <property type="match status" value="1"/>
</dbReference>
<feature type="binding site" evidence="11">
    <location>
        <position position="73"/>
    </location>
    <ligand>
        <name>ATP</name>
        <dbReference type="ChEBI" id="CHEBI:30616"/>
    </ligand>
</feature>
<dbReference type="PANTHER" id="PTHR34185:SF3">
    <property type="entry name" value="DNA INTEGRITY SCANNING PROTEIN DISA"/>
    <property type="match status" value="1"/>
</dbReference>
<dbReference type="InterPro" id="IPR036888">
    <property type="entry name" value="DNA_integrity_DisA_N_sf"/>
</dbReference>
<keyword evidence="5 11" id="KW-0547">Nucleotide-binding</keyword>
<dbReference type="FunFam" id="3.40.1700.10:FF:000001">
    <property type="entry name" value="DNA integrity scanning protein DisA"/>
    <property type="match status" value="1"/>
</dbReference>
<keyword evidence="4 11" id="KW-0548">Nucleotidyltransferase</keyword>
<evidence type="ECO:0000256" key="4">
    <source>
        <dbReference type="ARBA" id="ARBA00022695"/>
    </source>
</evidence>
<comment type="cofactor">
    <cofactor evidence="2 11">
        <name>Mg(2+)</name>
        <dbReference type="ChEBI" id="CHEBI:18420"/>
    </cofactor>
</comment>
<dbReference type="NCBIfam" id="NF010009">
    <property type="entry name" value="PRK13482.1"/>
    <property type="match status" value="1"/>
</dbReference>
<sequence>MRIKEDNEIKNILKLVSPGTSLREGLDNILRAKTGGLIIIGDGENVMKLVDGGFNINSEYTPAYVYELAKMDGAIVISGDLKKIVSANAQLIPDSTIATFETGTRHRTAQRIARQTGTLVIAISQRRNIITIYKGDLKYILKDSSVILANANQAIQTLEKYVNVLEKVINNLNILEFQDLTTVFDVTTAIQRTEMVMRIVEEIKKHIVELGNEGRLISMQLNELIKNIERDGILLIKDYCNDEADADEIYKEIQKLNSEELLDLDNLSKLLGYAGVSLVDTLISPKGYRILSKIPRIPTSIIENLIKHFDSLKNVIKASKEDLDMVEGIGEARATAIRNGLKRIKEQIYLKKEL</sequence>
<evidence type="ECO:0000256" key="1">
    <source>
        <dbReference type="ARBA" id="ARBA00000877"/>
    </source>
</evidence>
<dbReference type="RefSeq" id="WP_055267006.1">
    <property type="nucleotide sequence ID" value="NZ_CABIXQ010000018.1"/>
</dbReference>
<keyword evidence="6 11" id="KW-0227">DNA damage</keyword>
<comment type="catalytic activity">
    <reaction evidence="1 11">
        <text>2 ATP = 3',3'-c-di-AMP + 2 diphosphate</text>
        <dbReference type="Rhea" id="RHEA:35655"/>
        <dbReference type="ChEBI" id="CHEBI:30616"/>
        <dbReference type="ChEBI" id="CHEBI:33019"/>
        <dbReference type="ChEBI" id="CHEBI:71500"/>
        <dbReference type="EC" id="2.7.7.85"/>
    </reaction>
</comment>
<evidence type="ECO:0000256" key="9">
    <source>
        <dbReference type="ARBA" id="ARBA00023125"/>
    </source>
</evidence>
<dbReference type="SUPFAM" id="SSF143597">
    <property type="entry name" value="YojJ-like"/>
    <property type="match status" value="1"/>
</dbReference>
<name>A0A174IGF2_9CLOT</name>
<proteinExistence type="inferred from homology"/>
<dbReference type="Gene3D" id="3.40.1700.10">
    <property type="entry name" value="DNA integrity scanning protein, DisA, N-terminal domain"/>
    <property type="match status" value="1"/>
</dbReference>
<evidence type="ECO:0000259" key="12">
    <source>
        <dbReference type="PROSITE" id="PS51794"/>
    </source>
</evidence>
<evidence type="ECO:0000256" key="10">
    <source>
        <dbReference type="ARBA" id="ARBA00023204"/>
    </source>
</evidence>
<dbReference type="PANTHER" id="PTHR34185">
    <property type="entry name" value="DIADENYLATE CYCLASE"/>
    <property type="match status" value="1"/>
</dbReference>
<comment type="similarity">
    <text evidence="11">Belongs to the DisA family.</text>
</comment>
<dbReference type="EMBL" id="CYZX01000018">
    <property type="protein sequence ID" value="CUO86273.1"/>
    <property type="molecule type" value="Genomic_DNA"/>
</dbReference>
<evidence type="ECO:0000256" key="3">
    <source>
        <dbReference type="ARBA" id="ARBA00022679"/>
    </source>
</evidence>
<evidence type="ECO:0000256" key="2">
    <source>
        <dbReference type="ARBA" id="ARBA00001946"/>
    </source>
</evidence>
<dbReference type="Gene3D" id="1.10.150.20">
    <property type="entry name" value="5' to 3' exonuclease, C-terminal subdomain"/>
    <property type="match status" value="1"/>
</dbReference>
<feature type="binding site" evidence="11">
    <location>
        <position position="91"/>
    </location>
    <ligand>
        <name>ATP</name>
        <dbReference type="ChEBI" id="CHEBI:30616"/>
    </ligand>
</feature>
<keyword evidence="3 11" id="KW-0808">Transferase</keyword>
<dbReference type="GO" id="GO:0006281">
    <property type="term" value="P:DNA repair"/>
    <property type="evidence" value="ECO:0007669"/>
    <property type="project" value="UniProtKB-UniRule"/>
</dbReference>
<dbReference type="Gene3D" id="1.20.1260.110">
    <property type="entry name" value="DNA integrity scanning linker region"/>
    <property type="match status" value="1"/>
</dbReference>
<comment type="function">
    <text evidence="11">Has also diadenylate cyclase activity, catalyzing the condensation of 2 ATP molecules into cyclic di-AMP (c-di-AMP). c-di-AMP acts as a signaling molecule that couples DNA integrity with progression of sporulation. The rise in c-di-AMP level generated by DisA while scanning the chromosome, operates as a positive signal that advances sporulation; upon encountering a lesion, the DisA focus arrests at the damaged site and halts c-di-AMP synthesis.</text>
</comment>
<dbReference type="GO" id="GO:0003677">
    <property type="term" value="F:DNA binding"/>
    <property type="evidence" value="ECO:0007669"/>
    <property type="project" value="UniProtKB-UniRule"/>
</dbReference>
<dbReference type="InterPro" id="IPR010994">
    <property type="entry name" value="RuvA_2-like"/>
</dbReference>
<dbReference type="InterPro" id="IPR050338">
    <property type="entry name" value="DisA"/>
</dbReference>
<dbReference type="GO" id="GO:0106408">
    <property type="term" value="F:diadenylate cyclase activity"/>
    <property type="evidence" value="ECO:0007669"/>
    <property type="project" value="UniProtKB-EC"/>
</dbReference>
<dbReference type="OrthoDB" id="41841at2"/>
<dbReference type="GO" id="GO:0004016">
    <property type="term" value="F:adenylate cyclase activity"/>
    <property type="evidence" value="ECO:0007669"/>
    <property type="project" value="TreeGrafter"/>
</dbReference>
<dbReference type="EC" id="2.7.7.85" evidence="11"/>
<evidence type="ECO:0000313" key="14">
    <source>
        <dbReference type="Proteomes" id="UP000095594"/>
    </source>
</evidence>
<dbReference type="Proteomes" id="UP000095594">
    <property type="component" value="Unassembled WGS sequence"/>
</dbReference>
<gene>
    <name evidence="11 13" type="primary">disA</name>
    <name evidence="13" type="ORF">ERS852471_02477</name>
</gene>
<dbReference type="Pfam" id="PF10635">
    <property type="entry name" value="DisA-linker"/>
    <property type="match status" value="1"/>
</dbReference>
<evidence type="ECO:0000256" key="7">
    <source>
        <dbReference type="ARBA" id="ARBA00022840"/>
    </source>
</evidence>
<organism evidence="13 14">
    <name type="scientific">Clostridium disporicum</name>
    <dbReference type="NCBI Taxonomy" id="84024"/>
    <lineage>
        <taxon>Bacteria</taxon>
        <taxon>Bacillati</taxon>
        <taxon>Bacillota</taxon>
        <taxon>Clostridia</taxon>
        <taxon>Eubacteriales</taxon>
        <taxon>Clostridiaceae</taxon>
        <taxon>Clostridium</taxon>
    </lineage>
</organism>